<evidence type="ECO:0008006" key="4">
    <source>
        <dbReference type="Google" id="ProtNLM"/>
    </source>
</evidence>
<evidence type="ECO:0000256" key="1">
    <source>
        <dbReference type="SAM" id="MobiDB-lite"/>
    </source>
</evidence>
<dbReference type="EMBL" id="JAUFPU010000004">
    <property type="protein sequence ID" value="MDN3576137.1"/>
    <property type="molecule type" value="Genomic_DNA"/>
</dbReference>
<reference evidence="2" key="2">
    <citation type="submission" date="2023-06" db="EMBL/GenBank/DDBJ databases">
        <authorList>
            <person name="Lucena T."/>
            <person name="Sun Q."/>
        </authorList>
    </citation>
    <scope>NUCLEOTIDE SEQUENCE</scope>
    <source>
        <strain evidence="2">CECT 7703</strain>
    </source>
</reference>
<organism evidence="2 3">
    <name type="scientific">Chitinimonas viridis</name>
    <dbReference type="NCBI Taxonomy" id="664880"/>
    <lineage>
        <taxon>Bacteria</taxon>
        <taxon>Pseudomonadati</taxon>
        <taxon>Pseudomonadota</taxon>
        <taxon>Betaproteobacteria</taxon>
        <taxon>Neisseriales</taxon>
        <taxon>Chitinibacteraceae</taxon>
        <taxon>Chitinimonas</taxon>
    </lineage>
</organism>
<comment type="caution">
    <text evidence="2">The sequence shown here is derived from an EMBL/GenBank/DDBJ whole genome shotgun (WGS) entry which is preliminary data.</text>
</comment>
<accession>A0ABT8B1J9</accession>
<name>A0ABT8B1J9_9NEIS</name>
<keyword evidence="3" id="KW-1185">Reference proteome</keyword>
<gene>
    <name evidence="2" type="ORF">QWZ03_05060</name>
</gene>
<reference evidence="2" key="1">
    <citation type="journal article" date="2014" name="Int. J. Syst. Evol. Microbiol.">
        <title>Complete genome of a new Firmicutes species belonging to the dominant human colonic microbiota ('Ruminococcus bicirculans') reveals two chromosomes and a selective capacity to utilize plant glucans.</title>
        <authorList>
            <consortium name="NISC Comparative Sequencing Program"/>
            <person name="Wegmann U."/>
            <person name="Louis P."/>
            <person name="Goesmann A."/>
            <person name="Henrissat B."/>
            <person name="Duncan S.H."/>
            <person name="Flint H.J."/>
        </authorList>
    </citation>
    <scope>NUCLEOTIDE SEQUENCE</scope>
    <source>
        <strain evidence="2">CECT 7703</strain>
    </source>
</reference>
<feature type="region of interest" description="Disordered" evidence="1">
    <location>
        <begin position="80"/>
        <end position="99"/>
    </location>
</feature>
<protein>
    <recommendedName>
        <fullName evidence="4">Extradiol ring-cleavage dioxygenase LigAB LigA subunit domain-containing protein</fullName>
    </recommendedName>
</protein>
<dbReference type="RefSeq" id="WP_290331744.1">
    <property type="nucleotide sequence ID" value="NZ_JAUFPU010000004.1"/>
</dbReference>
<evidence type="ECO:0000313" key="3">
    <source>
        <dbReference type="Proteomes" id="UP001180081"/>
    </source>
</evidence>
<dbReference type="Proteomes" id="UP001180081">
    <property type="component" value="Unassembled WGS sequence"/>
</dbReference>
<sequence>MDASATIQVLVRVLLDRPYVELFLQSPRTAAESIGLPLSEDDLAVLTSLPGDKLISIAEFFGRHLRVDAIKRQQGDIREHALTGTTAKQHEPQAAHARL</sequence>
<evidence type="ECO:0000313" key="2">
    <source>
        <dbReference type="EMBL" id="MDN3576137.1"/>
    </source>
</evidence>
<proteinExistence type="predicted"/>